<evidence type="ECO:0000256" key="1">
    <source>
        <dbReference type="SAM" id="MobiDB-lite"/>
    </source>
</evidence>
<evidence type="ECO:0000313" key="3">
    <source>
        <dbReference type="EMBL" id="QEH36742.1"/>
    </source>
</evidence>
<dbReference type="PANTHER" id="PTHR37529">
    <property type="entry name" value="TRANSPOSASE INSG FOR INSERTION SEQUENCE ELEMENT IS4-RELATED"/>
    <property type="match status" value="1"/>
</dbReference>
<dbReference type="PANTHER" id="PTHR37529:SF1">
    <property type="entry name" value="TRANSPOSASE INSG FOR INSERTION SEQUENCE ELEMENT IS4-RELATED"/>
    <property type="match status" value="1"/>
</dbReference>
<dbReference type="InterPro" id="IPR047952">
    <property type="entry name" value="Transpos_IS4"/>
</dbReference>
<reference evidence="3 4" key="1">
    <citation type="submission" date="2019-08" db="EMBL/GenBank/DDBJ databases">
        <title>Deep-cultivation of Planctomycetes and their phenomic and genomic characterization uncovers novel biology.</title>
        <authorList>
            <person name="Wiegand S."/>
            <person name="Jogler M."/>
            <person name="Boedeker C."/>
            <person name="Pinto D."/>
            <person name="Vollmers J."/>
            <person name="Rivas-Marin E."/>
            <person name="Kohn T."/>
            <person name="Peeters S.H."/>
            <person name="Heuer A."/>
            <person name="Rast P."/>
            <person name="Oberbeckmann S."/>
            <person name="Bunk B."/>
            <person name="Jeske O."/>
            <person name="Meyerdierks A."/>
            <person name="Storesund J.E."/>
            <person name="Kallscheuer N."/>
            <person name="Luecker S."/>
            <person name="Lage O.M."/>
            <person name="Pohl T."/>
            <person name="Merkel B.J."/>
            <person name="Hornburger P."/>
            <person name="Mueller R.-W."/>
            <person name="Bruemmer F."/>
            <person name="Labrenz M."/>
            <person name="Spormann A.M."/>
            <person name="Op den Camp H."/>
            <person name="Overmann J."/>
            <person name="Amann R."/>
            <person name="Jetten M.S.M."/>
            <person name="Mascher T."/>
            <person name="Medema M.H."/>
            <person name="Devos D.P."/>
            <person name="Kaster A.-K."/>
            <person name="Ovreas L."/>
            <person name="Rohde M."/>
            <person name="Galperin M.Y."/>
            <person name="Jogler C."/>
        </authorList>
    </citation>
    <scope>NUCLEOTIDE SEQUENCE [LARGE SCALE GENOMIC DNA]</scope>
    <source>
        <strain evidence="3 4">OJF2</strain>
    </source>
</reference>
<dbReference type="GO" id="GO:0004803">
    <property type="term" value="F:transposase activity"/>
    <property type="evidence" value="ECO:0007669"/>
    <property type="project" value="InterPro"/>
</dbReference>
<dbReference type="GO" id="GO:0006313">
    <property type="term" value="P:DNA transposition"/>
    <property type="evidence" value="ECO:0007669"/>
    <property type="project" value="InterPro"/>
</dbReference>
<dbReference type="AlphaFoldDB" id="A0A5B9W7S7"/>
<organism evidence="3 4">
    <name type="scientific">Aquisphaera giovannonii</name>
    <dbReference type="NCBI Taxonomy" id="406548"/>
    <lineage>
        <taxon>Bacteria</taxon>
        <taxon>Pseudomonadati</taxon>
        <taxon>Planctomycetota</taxon>
        <taxon>Planctomycetia</taxon>
        <taxon>Isosphaerales</taxon>
        <taxon>Isosphaeraceae</taxon>
        <taxon>Aquisphaera</taxon>
    </lineage>
</organism>
<evidence type="ECO:0000259" key="2">
    <source>
        <dbReference type="Pfam" id="PF01609"/>
    </source>
</evidence>
<dbReference type="InterPro" id="IPR012337">
    <property type="entry name" value="RNaseH-like_sf"/>
</dbReference>
<dbReference type="GO" id="GO:0003677">
    <property type="term" value="F:DNA binding"/>
    <property type="evidence" value="ECO:0007669"/>
    <property type="project" value="InterPro"/>
</dbReference>
<name>A0A5B9W7S7_9BACT</name>
<dbReference type="KEGG" id="agv:OJF2_53270"/>
<sequence length="450" mass="50592">MPNRMISILGRLRQDVAAAISAETIEAACKEVGYRWRRRKLGPVETIYLFLVQVLLEDTSCRHVVRIGGREFTDTAYCKARSRLPLAVFLELVRRVAAAVRGASEDSRWHGHRVWVVDGSSVSMPDAPELQGHFGQPGGQRPGCGFPVAKLLMLFHVGTGMLLRVTAAPLRSHDMSGAGAISGGLEPGDVLLGDRGFCSYAHMAMLLGRGISAVFRMHQQVNVDFAPGRPTARRKGPYPRPQGLPSSRRVLAHGPQDQVVAWPKPKGRPGWMTEEEYAALPEEILVRELRYEVATPGYRVRRVTLATTLLDAAAYPAVELAELYYRRWRVEHNLRNMKITMNMDVLKCTTVDGVLKELAMYAIAYNLVRSAMLESARLQRVDPDRISLIDGLRWLTAPAGECESPVLVVNPSRRGRYEPRVKKRRPKQYLRMTKPRREYHKDLLQQWVAA</sequence>
<dbReference type="EMBL" id="CP042997">
    <property type="protein sequence ID" value="QEH36742.1"/>
    <property type="molecule type" value="Genomic_DNA"/>
</dbReference>
<accession>A0A5B9W7S7</accession>
<protein>
    <submittedName>
        <fullName evidence="3">Transposase DDE domain protein</fullName>
    </submittedName>
</protein>
<dbReference type="NCBIfam" id="NF033592">
    <property type="entry name" value="transpos_IS4_1"/>
    <property type="match status" value="1"/>
</dbReference>
<feature type="region of interest" description="Disordered" evidence="1">
    <location>
        <begin position="226"/>
        <end position="249"/>
    </location>
</feature>
<dbReference type="InterPro" id="IPR002559">
    <property type="entry name" value="Transposase_11"/>
</dbReference>
<dbReference type="Pfam" id="PF01609">
    <property type="entry name" value="DDE_Tnp_1"/>
    <property type="match status" value="1"/>
</dbReference>
<feature type="domain" description="Transposase IS4-like" evidence="2">
    <location>
        <begin position="109"/>
        <end position="367"/>
    </location>
</feature>
<proteinExistence type="predicted"/>
<gene>
    <name evidence="3" type="ORF">OJF2_53270</name>
</gene>
<dbReference type="SUPFAM" id="SSF53098">
    <property type="entry name" value="Ribonuclease H-like"/>
    <property type="match status" value="1"/>
</dbReference>
<dbReference type="Proteomes" id="UP000324233">
    <property type="component" value="Chromosome"/>
</dbReference>
<dbReference type="RefSeq" id="WP_148596397.1">
    <property type="nucleotide sequence ID" value="NZ_CP042997.1"/>
</dbReference>
<keyword evidence="4" id="KW-1185">Reference proteome</keyword>
<dbReference type="OrthoDB" id="290144at2"/>
<evidence type="ECO:0000313" key="4">
    <source>
        <dbReference type="Proteomes" id="UP000324233"/>
    </source>
</evidence>